<protein>
    <submittedName>
        <fullName evidence="3">Uncharacterized protein</fullName>
    </submittedName>
</protein>
<feature type="region of interest" description="Disordered" evidence="2">
    <location>
        <begin position="123"/>
        <end position="152"/>
    </location>
</feature>
<feature type="coiled-coil region" evidence="1">
    <location>
        <begin position="79"/>
        <end position="115"/>
    </location>
</feature>
<evidence type="ECO:0000256" key="2">
    <source>
        <dbReference type="SAM" id="MobiDB-lite"/>
    </source>
</evidence>
<gene>
    <name evidence="3" type="ORF">AAFF_G00298790</name>
</gene>
<feature type="region of interest" description="Disordered" evidence="2">
    <location>
        <begin position="226"/>
        <end position="250"/>
    </location>
</feature>
<organism evidence="3 4">
    <name type="scientific">Aldrovandia affinis</name>
    <dbReference type="NCBI Taxonomy" id="143900"/>
    <lineage>
        <taxon>Eukaryota</taxon>
        <taxon>Metazoa</taxon>
        <taxon>Chordata</taxon>
        <taxon>Craniata</taxon>
        <taxon>Vertebrata</taxon>
        <taxon>Euteleostomi</taxon>
        <taxon>Actinopterygii</taxon>
        <taxon>Neopterygii</taxon>
        <taxon>Teleostei</taxon>
        <taxon>Notacanthiformes</taxon>
        <taxon>Halosauridae</taxon>
        <taxon>Aldrovandia</taxon>
    </lineage>
</organism>
<dbReference type="PANTHER" id="PTHR47331:SF5">
    <property type="entry name" value="RIBONUCLEASE H"/>
    <property type="match status" value="1"/>
</dbReference>
<name>A0AAD7W115_9TELE</name>
<evidence type="ECO:0000313" key="4">
    <source>
        <dbReference type="Proteomes" id="UP001221898"/>
    </source>
</evidence>
<comment type="caution">
    <text evidence="3">The sequence shown here is derived from an EMBL/GenBank/DDBJ whole genome shotgun (WGS) entry which is preliminary data.</text>
</comment>
<proteinExistence type="predicted"/>
<keyword evidence="4" id="KW-1185">Reference proteome</keyword>
<keyword evidence="1" id="KW-0175">Coiled coil</keyword>
<evidence type="ECO:0000313" key="3">
    <source>
        <dbReference type="EMBL" id="KAJ8371927.1"/>
    </source>
</evidence>
<feature type="compositionally biased region" description="Low complexity" evidence="2">
    <location>
        <begin position="33"/>
        <end position="44"/>
    </location>
</feature>
<feature type="region of interest" description="Disordered" evidence="2">
    <location>
        <begin position="16"/>
        <end position="50"/>
    </location>
</feature>
<dbReference type="Proteomes" id="UP001221898">
    <property type="component" value="Unassembled WGS sequence"/>
</dbReference>
<dbReference type="PANTHER" id="PTHR47331">
    <property type="entry name" value="PHD-TYPE DOMAIN-CONTAINING PROTEIN"/>
    <property type="match status" value="1"/>
</dbReference>
<evidence type="ECO:0000256" key="1">
    <source>
        <dbReference type="SAM" id="Coils"/>
    </source>
</evidence>
<sequence>MLRQLLERDYARSTYGSIVSNARQNSEHESHVSNSRQGSQTSRTSQKKAEVAIQLAAKRVAVKREKEIAEQKRVLTQQKSKAEMELLAQQDKITMLEAQRDIETMEAVYNAYTEEEFKWNAEREKNGEIITQPKDKDSSASDGDKGSRESKRPVECICCKEKHFIYKSEKFTAMSQEEKKRQRPQLPNNKYLAVVRARHLKRKLEKNPKYKEDYVKFMDGVFKDGDAEETDGSPKEGNTWYIPHHGCTTP</sequence>
<dbReference type="AlphaFoldDB" id="A0AAD7W115"/>
<reference evidence="3" key="1">
    <citation type="journal article" date="2023" name="Science">
        <title>Genome structures resolve the early diversification of teleost fishes.</title>
        <authorList>
            <person name="Parey E."/>
            <person name="Louis A."/>
            <person name="Montfort J."/>
            <person name="Bouchez O."/>
            <person name="Roques C."/>
            <person name="Iampietro C."/>
            <person name="Lluch J."/>
            <person name="Castinel A."/>
            <person name="Donnadieu C."/>
            <person name="Desvignes T."/>
            <person name="Floi Bucao C."/>
            <person name="Jouanno E."/>
            <person name="Wen M."/>
            <person name="Mejri S."/>
            <person name="Dirks R."/>
            <person name="Jansen H."/>
            <person name="Henkel C."/>
            <person name="Chen W.J."/>
            <person name="Zahm M."/>
            <person name="Cabau C."/>
            <person name="Klopp C."/>
            <person name="Thompson A.W."/>
            <person name="Robinson-Rechavi M."/>
            <person name="Braasch I."/>
            <person name="Lecointre G."/>
            <person name="Bobe J."/>
            <person name="Postlethwait J.H."/>
            <person name="Berthelot C."/>
            <person name="Roest Crollius H."/>
            <person name="Guiguen Y."/>
        </authorList>
    </citation>
    <scope>NUCLEOTIDE SEQUENCE</scope>
    <source>
        <strain evidence="3">NC1722</strain>
    </source>
</reference>
<dbReference type="EMBL" id="JAINUG010000424">
    <property type="protein sequence ID" value="KAJ8371927.1"/>
    <property type="molecule type" value="Genomic_DNA"/>
</dbReference>
<accession>A0AAD7W115</accession>